<dbReference type="AlphaFoldDB" id="A0A6N2MGL4"/>
<accession>A0A6N2MGL4</accession>
<dbReference type="InterPro" id="IPR000167">
    <property type="entry name" value="Dehydrin"/>
</dbReference>
<dbReference type="GO" id="GO:0005829">
    <property type="term" value="C:cytosol"/>
    <property type="evidence" value="ECO:0007669"/>
    <property type="project" value="TreeGrafter"/>
</dbReference>
<sequence length="218" mass="23721">MSHVCSPPPLFLPFIRPALQAKLTLLFTIKIEIEIHHCLGLKKMASTIRDEQGNPIQLTDEHGSPVHLTDEHGDSVQIIGIATTKQPPTSFLTGSSDQVTGTGLWSSTAKSEDAMKGTDIHETGQRFQGGRKKEEQTRISSTSILGSPEDDGQGGRRGLKQKIKEKLTGGKHGEEHGHTVEVDTTTTAGPAGEKYQEHQKKGVVEKIKEKLPGHHGHH</sequence>
<dbReference type="InterPro" id="IPR030513">
    <property type="entry name" value="Dehydrin_CS"/>
</dbReference>
<dbReference type="PROSITE" id="PS00823">
    <property type="entry name" value="DEHYDRIN_2"/>
    <property type="match status" value="1"/>
</dbReference>
<evidence type="ECO:0000313" key="4">
    <source>
        <dbReference type="EMBL" id="VFU52020.1"/>
    </source>
</evidence>
<evidence type="ECO:0000256" key="1">
    <source>
        <dbReference type="ARBA" id="ARBA00008403"/>
    </source>
</evidence>
<dbReference type="PANTHER" id="PTHR33346">
    <property type="entry name" value="DEHYDRIN XERO 2-RELATED"/>
    <property type="match status" value="1"/>
</dbReference>
<feature type="compositionally biased region" description="Basic and acidic residues" evidence="3">
    <location>
        <begin position="194"/>
        <end position="212"/>
    </location>
</feature>
<dbReference type="PANTHER" id="PTHR33346:SF5">
    <property type="entry name" value="DEHYDRIN LEA-RELATED"/>
    <property type="match status" value="1"/>
</dbReference>
<dbReference type="EMBL" id="CAADRP010001774">
    <property type="protein sequence ID" value="VFU52020.1"/>
    <property type="molecule type" value="Genomic_DNA"/>
</dbReference>
<dbReference type="GO" id="GO:0009414">
    <property type="term" value="P:response to water deprivation"/>
    <property type="evidence" value="ECO:0007669"/>
    <property type="project" value="UniProtKB-ARBA"/>
</dbReference>
<feature type="compositionally biased region" description="Basic and acidic residues" evidence="3">
    <location>
        <begin position="162"/>
        <end position="181"/>
    </location>
</feature>
<proteinExistence type="inferred from homology"/>
<evidence type="ECO:0000256" key="3">
    <source>
        <dbReference type="SAM" id="MobiDB-lite"/>
    </source>
</evidence>
<comment type="similarity">
    <text evidence="1 2">Belongs to the plant dehydrin family.</text>
</comment>
<dbReference type="GO" id="GO:0009631">
    <property type="term" value="P:cold acclimation"/>
    <property type="evidence" value="ECO:0007669"/>
    <property type="project" value="TreeGrafter"/>
</dbReference>
<protein>
    <recommendedName>
        <fullName evidence="5">Dehydrin</fullName>
    </recommendedName>
</protein>
<feature type="region of interest" description="Disordered" evidence="3">
    <location>
        <begin position="125"/>
        <end position="218"/>
    </location>
</feature>
<gene>
    <name evidence="4" type="ORF">SVIM_LOCUS353800</name>
</gene>
<organism evidence="4">
    <name type="scientific">Salix viminalis</name>
    <name type="common">Common osier</name>
    <name type="synonym">Basket willow</name>
    <dbReference type="NCBI Taxonomy" id="40686"/>
    <lineage>
        <taxon>Eukaryota</taxon>
        <taxon>Viridiplantae</taxon>
        <taxon>Streptophyta</taxon>
        <taxon>Embryophyta</taxon>
        <taxon>Tracheophyta</taxon>
        <taxon>Spermatophyta</taxon>
        <taxon>Magnoliopsida</taxon>
        <taxon>eudicotyledons</taxon>
        <taxon>Gunneridae</taxon>
        <taxon>Pentapetalae</taxon>
        <taxon>rosids</taxon>
        <taxon>fabids</taxon>
        <taxon>Malpighiales</taxon>
        <taxon>Salicaceae</taxon>
        <taxon>Saliceae</taxon>
        <taxon>Salix</taxon>
    </lineage>
</organism>
<name>A0A6N2MGL4_SALVM</name>
<evidence type="ECO:0000256" key="2">
    <source>
        <dbReference type="RuleBase" id="RU003995"/>
    </source>
</evidence>
<dbReference type="GO" id="GO:0009737">
    <property type="term" value="P:response to abscisic acid"/>
    <property type="evidence" value="ECO:0007669"/>
    <property type="project" value="TreeGrafter"/>
</dbReference>
<reference evidence="4" key="1">
    <citation type="submission" date="2019-03" db="EMBL/GenBank/DDBJ databases">
        <authorList>
            <person name="Mank J."/>
            <person name="Almeida P."/>
        </authorList>
    </citation>
    <scope>NUCLEOTIDE SEQUENCE</scope>
    <source>
        <strain evidence="4">78183</strain>
    </source>
</reference>
<evidence type="ECO:0008006" key="5">
    <source>
        <dbReference type="Google" id="ProtNLM"/>
    </source>
</evidence>
<dbReference type="Pfam" id="PF00257">
    <property type="entry name" value="Dehydrin"/>
    <property type="match status" value="1"/>
</dbReference>